<keyword evidence="9" id="KW-0067">ATP-binding</keyword>
<dbReference type="PRINTS" id="PR00344">
    <property type="entry name" value="BCTRLSENSOR"/>
</dbReference>
<dbReference type="PROSITE" id="PS50109">
    <property type="entry name" value="HIS_KIN"/>
    <property type="match status" value="1"/>
</dbReference>
<dbReference type="Pfam" id="PF02518">
    <property type="entry name" value="HATPase_c"/>
    <property type="match status" value="1"/>
</dbReference>
<dbReference type="STRING" id="69960.SAMN05421720_104123"/>
<keyword evidence="6" id="KW-0808">Transferase</keyword>
<dbReference type="RefSeq" id="WP_092784399.1">
    <property type="nucleotide sequence ID" value="NZ_FNAP01000004.1"/>
</dbReference>
<feature type="transmembrane region" description="Helical" evidence="13">
    <location>
        <begin position="35"/>
        <end position="58"/>
    </location>
</feature>
<evidence type="ECO:0000256" key="1">
    <source>
        <dbReference type="ARBA" id="ARBA00000085"/>
    </source>
</evidence>
<feature type="region of interest" description="Disordered" evidence="12">
    <location>
        <begin position="702"/>
        <end position="729"/>
    </location>
</feature>
<dbReference type="PANTHER" id="PTHR43711">
    <property type="entry name" value="TWO-COMPONENT HISTIDINE KINASE"/>
    <property type="match status" value="1"/>
</dbReference>
<evidence type="ECO:0000256" key="13">
    <source>
        <dbReference type="SAM" id="Phobius"/>
    </source>
</evidence>
<dbReference type="InterPro" id="IPR003594">
    <property type="entry name" value="HATPase_dom"/>
</dbReference>
<accession>A0A1G7AWQ4</accession>
<feature type="region of interest" description="Disordered" evidence="12">
    <location>
        <begin position="418"/>
        <end position="438"/>
    </location>
</feature>
<reference evidence="15 16" key="1">
    <citation type="submission" date="2016-10" db="EMBL/GenBank/DDBJ databases">
        <authorList>
            <person name="de Groot N.N."/>
        </authorList>
    </citation>
    <scope>NUCLEOTIDE SEQUENCE [LARGE SCALE GENOMIC DNA]</scope>
    <source>
        <strain evidence="15 16">ATCC 700224</strain>
    </source>
</reference>
<dbReference type="Pfam" id="PF00512">
    <property type="entry name" value="HisKA"/>
    <property type="match status" value="1"/>
</dbReference>
<evidence type="ECO:0000256" key="9">
    <source>
        <dbReference type="ARBA" id="ARBA00022840"/>
    </source>
</evidence>
<comment type="subcellular location">
    <subcellularLocation>
        <location evidence="2">Cell membrane</location>
    </subcellularLocation>
</comment>
<organism evidence="15 16">
    <name type="scientific">Rhodospira trueperi</name>
    <dbReference type="NCBI Taxonomy" id="69960"/>
    <lineage>
        <taxon>Bacteria</taxon>
        <taxon>Pseudomonadati</taxon>
        <taxon>Pseudomonadota</taxon>
        <taxon>Alphaproteobacteria</taxon>
        <taxon>Rhodospirillales</taxon>
        <taxon>Rhodospirillaceae</taxon>
        <taxon>Rhodospira</taxon>
    </lineage>
</organism>
<keyword evidence="5" id="KW-0597">Phosphoprotein</keyword>
<dbReference type="Pfam" id="PF13188">
    <property type="entry name" value="PAS_8"/>
    <property type="match status" value="1"/>
</dbReference>
<evidence type="ECO:0000256" key="3">
    <source>
        <dbReference type="ARBA" id="ARBA00012438"/>
    </source>
</evidence>
<dbReference type="PANTHER" id="PTHR43711:SF26">
    <property type="entry name" value="SENSOR HISTIDINE KINASE RCSC"/>
    <property type="match status" value="1"/>
</dbReference>
<dbReference type="InterPro" id="IPR036097">
    <property type="entry name" value="HisK_dim/P_sf"/>
</dbReference>
<feature type="compositionally biased region" description="Basic and acidic residues" evidence="12">
    <location>
        <begin position="719"/>
        <end position="729"/>
    </location>
</feature>
<dbReference type="Gene3D" id="3.30.450.20">
    <property type="entry name" value="PAS domain"/>
    <property type="match status" value="2"/>
</dbReference>
<evidence type="ECO:0000256" key="6">
    <source>
        <dbReference type="ARBA" id="ARBA00022679"/>
    </source>
</evidence>
<dbReference type="SMART" id="SM00387">
    <property type="entry name" value="HATPase_c"/>
    <property type="match status" value="1"/>
</dbReference>
<gene>
    <name evidence="15" type="ORF">SAMN05421720_104123</name>
</gene>
<dbReference type="OrthoDB" id="9813151at2"/>
<dbReference type="InterPro" id="IPR050736">
    <property type="entry name" value="Sensor_HK_Regulatory"/>
</dbReference>
<evidence type="ECO:0000256" key="10">
    <source>
        <dbReference type="ARBA" id="ARBA00023012"/>
    </source>
</evidence>
<dbReference type="InterPro" id="IPR036890">
    <property type="entry name" value="HATPase_C_sf"/>
</dbReference>
<dbReference type="SUPFAM" id="SSF47384">
    <property type="entry name" value="Homodimeric domain of signal transducing histidine kinase"/>
    <property type="match status" value="1"/>
</dbReference>
<evidence type="ECO:0000313" key="16">
    <source>
        <dbReference type="Proteomes" id="UP000199412"/>
    </source>
</evidence>
<keyword evidence="13" id="KW-0812">Transmembrane</keyword>
<evidence type="ECO:0000256" key="2">
    <source>
        <dbReference type="ARBA" id="ARBA00004236"/>
    </source>
</evidence>
<dbReference type="EMBL" id="FNAP01000004">
    <property type="protein sequence ID" value="SDE19233.1"/>
    <property type="molecule type" value="Genomic_DNA"/>
</dbReference>
<dbReference type="GO" id="GO:0000155">
    <property type="term" value="F:phosphorelay sensor kinase activity"/>
    <property type="evidence" value="ECO:0007669"/>
    <property type="project" value="InterPro"/>
</dbReference>
<keyword evidence="10" id="KW-0902">Two-component regulatory system</keyword>
<dbReference type="CDD" id="cd00082">
    <property type="entry name" value="HisKA"/>
    <property type="match status" value="1"/>
</dbReference>
<dbReference type="InterPro" id="IPR003661">
    <property type="entry name" value="HisK_dim/P_dom"/>
</dbReference>
<dbReference type="CDD" id="cd16922">
    <property type="entry name" value="HATPase_EvgS-ArcB-TorS-like"/>
    <property type="match status" value="1"/>
</dbReference>
<dbReference type="InterPro" id="IPR005467">
    <property type="entry name" value="His_kinase_dom"/>
</dbReference>
<dbReference type="SMART" id="SM00388">
    <property type="entry name" value="HisKA"/>
    <property type="match status" value="1"/>
</dbReference>
<evidence type="ECO:0000256" key="11">
    <source>
        <dbReference type="ARBA" id="ARBA00023136"/>
    </source>
</evidence>
<dbReference type="NCBIfam" id="TIGR00229">
    <property type="entry name" value="sensory_box"/>
    <property type="match status" value="1"/>
</dbReference>
<evidence type="ECO:0000256" key="8">
    <source>
        <dbReference type="ARBA" id="ARBA00022777"/>
    </source>
</evidence>
<evidence type="ECO:0000256" key="5">
    <source>
        <dbReference type="ARBA" id="ARBA00022553"/>
    </source>
</evidence>
<dbReference type="EC" id="2.7.13.3" evidence="3"/>
<keyword evidence="4" id="KW-1003">Cell membrane</keyword>
<dbReference type="GO" id="GO:0005886">
    <property type="term" value="C:plasma membrane"/>
    <property type="evidence" value="ECO:0007669"/>
    <property type="project" value="UniProtKB-SubCell"/>
</dbReference>
<evidence type="ECO:0000256" key="4">
    <source>
        <dbReference type="ARBA" id="ARBA00022475"/>
    </source>
</evidence>
<evidence type="ECO:0000259" key="14">
    <source>
        <dbReference type="PROSITE" id="PS50109"/>
    </source>
</evidence>
<dbReference type="InterPro" id="IPR004358">
    <property type="entry name" value="Sig_transdc_His_kin-like_C"/>
</dbReference>
<keyword evidence="11 13" id="KW-0472">Membrane</keyword>
<keyword evidence="7" id="KW-0547">Nucleotide-binding</keyword>
<name>A0A1G7AWQ4_9PROT</name>
<dbReference type="FunFam" id="3.30.565.10:FF:000023">
    <property type="entry name" value="PAS domain-containing sensor histidine kinase"/>
    <property type="match status" value="1"/>
</dbReference>
<dbReference type="Gene3D" id="3.30.565.10">
    <property type="entry name" value="Histidine kinase-like ATPase, C-terminal domain"/>
    <property type="match status" value="1"/>
</dbReference>
<proteinExistence type="predicted"/>
<dbReference type="AlphaFoldDB" id="A0A1G7AWQ4"/>
<dbReference type="Proteomes" id="UP000199412">
    <property type="component" value="Unassembled WGS sequence"/>
</dbReference>
<evidence type="ECO:0000313" key="15">
    <source>
        <dbReference type="EMBL" id="SDE19233.1"/>
    </source>
</evidence>
<keyword evidence="16" id="KW-1185">Reference proteome</keyword>
<dbReference type="GO" id="GO:0005524">
    <property type="term" value="F:ATP binding"/>
    <property type="evidence" value="ECO:0007669"/>
    <property type="project" value="UniProtKB-KW"/>
</dbReference>
<comment type="catalytic activity">
    <reaction evidence="1">
        <text>ATP + protein L-histidine = ADP + protein N-phospho-L-histidine.</text>
        <dbReference type="EC" id="2.7.13.3"/>
    </reaction>
</comment>
<dbReference type="SUPFAM" id="SSF55874">
    <property type="entry name" value="ATPase domain of HSP90 chaperone/DNA topoisomerase II/histidine kinase"/>
    <property type="match status" value="1"/>
</dbReference>
<dbReference type="Gene3D" id="1.10.287.130">
    <property type="match status" value="1"/>
</dbReference>
<keyword evidence="8" id="KW-0418">Kinase</keyword>
<feature type="domain" description="Histidine kinase" evidence="14">
    <location>
        <begin position="495"/>
        <end position="716"/>
    </location>
</feature>
<protein>
    <recommendedName>
        <fullName evidence="3">histidine kinase</fullName>
        <ecNumber evidence="3">2.7.13.3</ecNumber>
    </recommendedName>
</protein>
<dbReference type="SUPFAM" id="SSF55785">
    <property type="entry name" value="PYP-like sensor domain (PAS domain)"/>
    <property type="match status" value="1"/>
</dbReference>
<dbReference type="InterPro" id="IPR000014">
    <property type="entry name" value="PAS"/>
</dbReference>
<keyword evidence="13" id="KW-1133">Transmembrane helix</keyword>
<evidence type="ECO:0000256" key="7">
    <source>
        <dbReference type="ARBA" id="ARBA00022741"/>
    </source>
</evidence>
<dbReference type="InterPro" id="IPR035965">
    <property type="entry name" value="PAS-like_dom_sf"/>
</dbReference>
<sequence length="729" mass="78387">MSDGASDEGRREVKASDAPGNAIAHAAKRRPNRTVLLSAFALAVIALFVGAVYATFLLTEARYAETTRMAAHLVEDSITRTLESTETTLLGVATMIRSVGSLETPQARQDMAILVDQSLRFAPYLRQIMIARCNGAVVFDSVGRVPEDGGHRINPIGLGLCDIEKGGATLSHTSLFRGLRIGPETPGRFLPLVDGPEDLSPRTIIPVAVMATPEVLVVGALNPASLRRILDDARFGVASAVRITRLDGTTVLDAEDPEVSVLRGRSVSLIDAARDGIEVGQKTLSDPNRMLPAGSATFRLSSRYPVAVVVAVARGDLVRQWLESTGSLLFWSVVSLLALGLGGAVLMRESMRRARLEGRLRLISLTEAVFAHTAEAMLVTDRNHRIQAANPTFLTTTGHHSETVIGATPDDFLTRATVATPEDGGEDPSGPPHWWLRRASGPPRAVELRGAPLGPDTTILTLNDITDRIAVQKALKDALREAELANRAKSEFLAAMSHELRTPLNAIIGFSEILRDEMFGPIGMAKYRTYAEDIHGSGSLLRDIINDLLDLAKIEAGRFELFPEPLDINAEIEGACRLVRERATNHGLTLTVAGCASAPTLVADRRVFQQILINVLTNAIKFTPRGGRISVSCEQDADGGLSVAVSDTGIGIALEEQARIFHTYERAINTETRHIEGSGLGLALVRSMMDLHGGRVSLQSAPNEGSTFTITFPPVPGDEADRSHAEPDD</sequence>
<evidence type="ECO:0000256" key="12">
    <source>
        <dbReference type="SAM" id="MobiDB-lite"/>
    </source>
</evidence>